<dbReference type="AlphaFoldDB" id="A0A5D3FYM3"/>
<dbReference type="PROSITE" id="PS50043">
    <property type="entry name" value="HTH_LUXR_2"/>
    <property type="match status" value="1"/>
</dbReference>
<dbReference type="SMART" id="SM00421">
    <property type="entry name" value="HTH_LUXR"/>
    <property type="match status" value="1"/>
</dbReference>
<dbReference type="InterPro" id="IPR027417">
    <property type="entry name" value="P-loop_NTPase"/>
</dbReference>
<evidence type="ECO:0000313" key="5">
    <source>
        <dbReference type="Proteomes" id="UP000323505"/>
    </source>
</evidence>
<proteinExistence type="predicted"/>
<dbReference type="GO" id="GO:0004016">
    <property type="term" value="F:adenylate cyclase activity"/>
    <property type="evidence" value="ECO:0007669"/>
    <property type="project" value="TreeGrafter"/>
</dbReference>
<dbReference type="GO" id="GO:0003677">
    <property type="term" value="F:DNA binding"/>
    <property type="evidence" value="ECO:0007669"/>
    <property type="project" value="InterPro"/>
</dbReference>
<accession>A0A5D3FYM3</accession>
<dbReference type="InterPro" id="IPR041664">
    <property type="entry name" value="AAA_16"/>
</dbReference>
<keyword evidence="1" id="KW-0547">Nucleotide-binding</keyword>
<dbReference type="CDD" id="cd06170">
    <property type="entry name" value="LuxR_C_like"/>
    <property type="match status" value="1"/>
</dbReference>
<dbReference type="PANTHER" id="PTHR16305:SF35">
    <property type="entry name" value="TRANSCRIPTIONAL ACTIVATOR DOMAIN"/>
    <property type="match status" value="1"/>
</dbReference>
<dbReference type="GO" id="GO:0006355">
    <property type="term" value="P:regulation of DNA-templated transcription"/>
    <property type="evidence" value="ECO:0007669"/>
    <property type="project" value="InterPro"/>
</dbReference>
<name>A0A5D3FYM3_9ACTN</name>
<feature type="domain" description="HTH luxR-type" evidence="3">
    <location>
        <begin position="860"/>
        <end position="925"/>
    </location>
</feature>
<evidence type="ECO:0000256" key="2">
    <source>
        <dbReference type="ARBA" id="ARBA00022840"/>
    </source>
</evidence>
<evidence type="ECO:0000259" key="3">
    <source>
        <dbReference type="PROSITE" id="PS50043"/>
    </source>
</evidence>
<sequence length="927" mass="98457">MDASLIGREFDLARCADFLAEVSSVGGALVVLGDPGVGKTALLTQAARSAKDAGMSVLRAAGTQYRAEAGYGALRRLLASTPLTGAAHSPALAAALSATGVSTAAPVVNASRDGGRGHESVADAVVSLMVGLGDRRAALLVVDDAQWLDAASADVLAEVARRLPGTGAGMLVAAGAGEESFFNYNGLPLHEVGPLSETASEALLIERFPALAPQVRRRLMADAEGNPLALLELPTALTDSQRTASQVMPRHLPLTQRLLAAFASRIRHLPAVTRYLLLVAALEGGGNLRVVLQAAADRGDLRHWAPAERGGLVRIDESTGRLEFRHPLMRSAVVELSTSEQRRGAHRALAEASVGIPDQRVRHLAQAAVDPDEEVATLLEEAAGRSAARGDGPGAVAGLVRAADLSPRAAARARRLAKAAFLGATLTGNLRDVPQLLDTARQVSPDADSLPAAVATAVHLLNGYGDIDTAHRVLTAAIGAQPRPYDPGDTTLLEALATLVMVCFYGGRAELWEAFDDALAQFTSVPEILKVTRSTFGDPARARPADWARLDAAVDAALNTANPLQVVRVGIAASYVDRLSPLEEPLRRIGYGQRAGDNVLPAIQALVLLCHQAWWAGRWDELPVLADDALTLAEVHHYSLRTWPAKYLLASVHAARGDATAARRLCDQMEQWAGSRRAHTVRLYAAHVRALVALGEGDFETAYRHVTTIAPAGSFPPFVRNALWIFLDTVEAALRSGRRDEALQHIAAARDAGLDHASARLAFLLRGADALLAGGAQDAEPLFEAALSTEGSERWPFDRARLHLCYGERLRRGRTPARAKARGHLERAAEIFTQLGAVPWADRAAKELRACGGPARRSNTTSGPTALTPQQWEIASLAAAGLTNKQIAEKLFLSPRTVSTHLYQVFPKLGITSRAALRDALDSLGRL</sequence>
<dbReference type="PRINTS" id="PR00038">
    <property type="entry name" value="HTHLUXR"/>
</dbReference>
<dbReference type="GO" id="GO:0005737">
    <property type="term" value="C:cytoplasm"/>
    <property type="evidence" value="ECO:0007669"/>
    <property type="project" value="TreeGrafter"/>
</dbReference>
<comment type="caution">
    <text evidence="4">The sequence shown here is derived from an EMBL/GenBank/DDBJ whole genome shotgun (WGS) entry which is preliminary data.</text>
</comment>
<reference evidence="4 5" key="1">
    <citation type="submission" date="2019-08" db="EMBL/GenBank/DDBJ databases">
        <title>Actinomadura sp. nov. CYP1-5 isolated from mountain soil.</title>
        <authorList>
            <person name="Songsumanus A."/>
            <person name="Kuncharoen N."/>
            <person name="Kudo T."/>
            <person name="Yuki M."/>
            <person name="Igarashi Y."/>
            <person name="Tanasupawat S."/>
        </authorList>
    </citation>
    <scope>NUCLEOTIDE SEQUENCE [LARGE SCALE GENOMIC DNA]</scope>
    <source>
        <strain evidence="4 5">CYP1-5</strain>
    </source>
</reference>
<dbReference type="SUPFAM" id="SSF52540">
    <property type="entry name" value="P-loop containing nucleoside triphosphate hydrolases"/>
    <property type="match status" value="1"/>
</dbReference>
<protein>
    <submittedName>
        <fullName evidence="4">AAA family ATPase</fullName>
    </submittedName>
</protein>
<evidence type="ECO:0000313" key="4">
    <source>
        <dbReference type="EMBL" id="TYK53026.1"/>
    </source>
</evidence>
<evidence type="ECO:0000256" key="1">
    <source>
        <dbReference type="ARBA" id="ARBA00022741"/>
    </source>
</evidence>
<dbReference type="Proteomes" id="UP000323505">
    <property type="component" value="Unassembled WGS sequence"/>
</dbReference>
<dbReference type="GO" id="GO:0005524">
    <property type="term" value="F:ATP binding"/>
    <property type="evidence" value="ECO:0007669"/>
    <property type="project" value="UniProtKB-KW"/>
</dbReference>
<dbReference type="RefSeq" id="WP_148757613.1">
    <property type="nucleotide sequence ID" value="NZ_VSRQ01000001.1"/>
</dbReference>
<gene>
    <name evidence="4" type="ORF">FXF68_04625</name>
</gene>
<dbReference type="InterPro" id="IPR016032">
    <property type="entry name" value="Sig_transdc_resp-reg_C-effctor"/>
</dbReference>
<keyword evidence="5" id="KW-1185">Reference proteome</keyword>
<dbReference type="Pfam" id="PF13191">
    <property type="entry name" value="AAA_16"/>
    <property type="match status" value="1"/>
</dbReference>
<dbReference type="InterPro" id="IPR000792">
    <property type="entry name" value="Tscrpt_reg_LuxR_C"/>
</dbReference>
<organism evidence="4 5">
    <name type="scientific">Actinomadura decatromicini</name>
    <dbReference type="NCBI Taxonomy" id="2604572"/>
    <lineage>
        <taxon>Bacteria</taxon>
        <taxon>Bacillati</taxon>
        <taxon>Actinomycetota</taxon>
        <taxon>Actinomycetes</taxon>
        <taxon>Streptosporangiales</taxon>
        <taxon>Thermomonosporaceae</taxon>
        <taxon>Actinomadura</taxon>
    </lineage>
</organism>
<dbReference type="PANTHER" id="PTHR16305">
    <property type="entry name" value="TESTICULAR SOLUBLE ADENYLYL CYCLASE"/>
    <property type="match status" value="1"/>
</dbReference>
<dbReference type="Gene3D" id="1.10.10.10">
    <property type="entry name" value="Winged helix-like DNA-binding domain superfamily/Winged helix DNA-binding domain"/>
    <property type="match status" value="1"/>
</dbReference>
<keyword evidence="2" id="KW-0067">ATP-binding</keyword>
<dbReference type="InterPro" id="IPR036388">
    <property type="entry name" value="WH-like_DNA-bd_sf"/>
</dbReference>
<dbReference type="EMBL" id="VSRQ01000001">
    <property type="protein sequence ID" value="TYK53026.1"/>
    <property type="molecule type" value="Genomic_DNA"/>
</dbReference>
<dbReference type="Pfam" id="PF00196">
    <property type="entry name" value="GerE"/>
    <property type="match status" value="1"/>
</dbReference>
<dbReference type="SUPFAM" id="SSF46894">
    <property type="entry name" value="C-terminal effector domain of the bipartite response regulators"/>
    <property type="match status" value="1"/>
</dbReference>